<feature type="non-terminal residue" evidence="1">
    <location>
        <position position="60"/>
    </location>
</feature>
<accession>A0AC60Q3G8</accession>
<dbReference type="Proteomes" id="UP000805193">
    <property type="component" value="Unassembled WGS sequence"/>
</dbReference>
<keyword evidence="2" id="KW-1185">Reference proteome</keyword>
<name>A0AC60Q3G8_IXOPE</name>
<evidence type="ECO:0000313" key="1">
    <source>
        <dbReference type="EMBL" id="KAG0428277.1"/>
    </source>
</evidence>
<evidence type="ECO:0000313" key="2">
    <source>
        <dbReference type="Proteomes" id="UP000805193"/>
    </source>
</evidence>
<organism evidence="1 2">
    <name type="scientific">Ixodes persulcatus</name>
    <name type="common">Taiga tick</name>
    <dbReference type="NCBI Taxonomy" id="34615"/>
    <lineage>
        <taxon>Eukaryota</taxon>
        <taxon>Metazoa</taxon>
        <taxon>Ecdysozoa</taxon>
        <taxon>Arthropoda</taxon>
        <taxon>Chelicerata</taxon>
        <taxon>Arachnida</taxon>
        <taxon>Acari</taxon>
        <taxon>Parasitiformes</taxon>
        <taxon>Ixodida</taxon>
        <taxon>Ixodoidea</taxon>
        <taxon>Ixodidae</taxon>
        <taxon>Ixodinae</taxon>
        <taxon>Ixodes</taxon>
    </lineage>
</organism>
<dbReference type="EMBL" id="JABSTQ010009545">
    <property type="protein sequence ID" value="KAG0428277.1"/>
    <property type="molecule type" value="Genomic_DNA"/>
</dbReference>
<reference evidence="1 2" key="1">
    <citation type="journal article" date="2020" name="Cell">
        <title>Large-Scale Comparative Analyses of Tick Genomes Elucidate Their Genetic Diversity and Vector Capacities.</title>
        <authorList>
            <consortium name="Tick Genome and Microbiome Consortium (TIGMIC)"/>
            <person name="Jia N."/>
            <person name="Wang J."/>
            <person name="Shi W."/>
            <person name="Du L."/>
            <person name="Sun Y."/>
            <person name="Zhan W."/>
            <person name="Jiang J.F."/>
            <person name="Wang Q."/>
            <person name="Zhang B."/>
            <person name="Ji P."/>
            <person name="Bell-Sakyi L."/>
            <person name="Cui X.M."/>
            <person name="Yuan T.T."/>
            <person name="Jiang B.G."/>
            <person name="Yang W.F."/>
            <person name="Lam T.T."/>
            <person name="Chang Q.C."/>
            <person name="Ding S.J."/>
            <person name="Wang X.J."/>
            <person name="Zhu J.G."/>
            <person name="Ruan X.D."/>
            <person name="Zhao L."/>
            <person name="Wei J.T."/>
            <person name="Ye R.Z."/>
            <person name="Que T.C."/>
            <person name="Du C.H."/>
            <person name="Zhou Y.H."/>
            <person name="Cheng J.X."/>
            <person name="Dai P.F."/>
            <person name="Guo W.B."/>
            <person name="Han X.H."/>
            <person name="Huang E.J."/>
            <person name="Li L.F."/>
            <person name="Wei W."/>
            <person name="Gao Y.C."/>
            <person name="Liu J.Z."/>
            <person name="Shao H.Z."/>
            <person name="Wang X."/>
            <person name="Wang C.C."/>
            <person name="Yang T.C."/>
            <person name="Huo Q.B."/>
            <person name="Li W."/>
            <person name="Chen H.Y."/>
            <person name="Chen S.E."/>
            <person name="Zhou L.G."/>
            <person name="Ni X.B."/>
            <person name="Tian J.H."/>
            <person name="Sheng Y."/>
            <person name="Liu T."/>
            <person name="Pan Y.S."/>
            <person name="Xia L.Y."/>
            <person name="Li J."/>
            <person name="Zhao F."/>
            <person name="Cao W.C."/>
        </authorList>
    </citation>
    <scope>NUCLEOTIDE SEQUENCE [LARGE SCALE GENOMIC DNA]</scope>
    <source>
        <strain evidence="1">Iper-2018</strain>
    </source>
</reference>
<feature type="non-terminal residue" evidence="1">
    <location>
        <position position="1"/>
    </location>
</feature>
<proteinExistence type="predicted"/>
<protein>
    <submittedName>
        <fullName evidence="1">Uncharacterized protein</fullName>
    </submittedName>
</protein>
<sequence length="60" mass="6264">DALGFTVTPGAGNADTTETDGASRIPNTTDVATANTAVWDRGLGALCANRTKADWWHETT</sequence>
<comment type="caution">
    <text evidence="1">The sequence shown here is derived from an EMBL/GenBank/DDBJ whole genome shotgun (WGS) entry which is preliminary data.</text>
</comment>
<gene>
    <name evidence="1" type="ORF">HPB47_024727</name>
</gene>